<dbReference type="Pfam" id="PF07596">
    <property type="entry name" value="SBP_bac_10"/>
    <property type="match status" value="1"/>
</dbReference>
<protein>
    <recommendedName>
        <fullName evidence="1">DUF1559 domain-containing protein</fullName>
    </recommendedName>
</protein>
<dbReference type="NCBIfam" id="TIGR04294">
    <property type="entry name" value="pre_pil_HX9DG"/>
    <property type="match status" value="1"/>
</dbReference>
<dbReference type="Gene3D" id="3.30.700.10">
    <property type="entry name" value="Glycoprotein, Type 4 Pilin"/>
    <property type="match status" value="1"/>
</dbReference>
<evidence type="ECO:0000259" key="1">
    <source>
        <dbReference type="Pfam" id="PF07596"/>
    </source>
</evidence>
<dbReference type="AlphaFoldDB" id="A0A5C6A0T9"/>
<dbReference type="PANTHER" id="PTHR30093:SF2">
    <property type="entry name" value="TYPE II SECRETION SYSTEM PROTEIN H"/>
    <property type="match status" value="1"/>
</dbReference>
<reference evidence="2 3" key="1">
    <citation type="submission" date="2019-02" db="EMBL/GenBank/DDBJ databases">
        <title>Deep-cultivation of Planctomycetes and their phenomic and genomic characterization uncovers novel biology.</title>
        <authorList>
            <person name="Wiegand S."/>
            <person name="Jogler M."/>
            <person name="Boedeker C."/>
            <person name="Pinto D."/>
            <person name="Vollmers J."/>
            <person name="Rivas-Marin E."/>
            <person name="Kohn T."/>
            <person name="Peeters S.H."/>
            <person name="Heuer A."/>
            <person name="Rast P."/>
            <person name="Oberbeckmann S."/>
            <person name="Bunk B."/>
            <person name="Jeske O."/>
            <person name="Meyerdierks A."/>
            <person name="Storesund J.E."/>
            <person name="Kallscheuer N."/>
            <person name="Luecker S."/>
            <person name="Lage O.M."/>
            <person name="Pohl T."/>
            <person name="Merkel B.J."/>
            <person name="Hornburger P."/>
            <person name="Mueller R.-W."/>
            <person name="Bruemmer F."/>
            <person name="Labrenz M."/>
            <person name="Spormann A.M."/>
            <person name="Op Den Camp H."/>
            <person name="Overmann J."/>
            <person name="Amann R."/>
            <person name="Jetten M.S.M."/>
            <person name="Mascher T."/>
            <person name="Medema M.H."/>
            <person name="Devos D.P."/>
            <person name="Kaster A.-K."/>
            <person name="Ovreas L."/>
            <person name="Rohde M."/>
            <person name="Galperin M.Y."/>
            <person name="Jogler C."/>
        </authorList>
    </citation>
    <scope>NUCLEOTIDE SEQUENCE [LARGE SCALE GENOMIC DNA]</scope>
    <source>
        <strain evidence="2 3">Pla108</strain>
    </source>
</reference>
<dbReference type="EMBL" id="SJPR01000009">
    <property type="protein sequence ID" value="TWT92930.1"/>
    <property type="molecule type" value="Genomic_DNA"/>
</dbReference>
<accession>A0A5C6A0T9</accession>
<evidence type="ECO:0000313" key="3">
    <source>
        <dbReference type="Proteomes" id="UP000317421"/>
    </source>
</evidence>
<dbReference type="PANTHER" id="PTHR30093">
    <property type="entry name" value="GENERAL SECRETION PATHWAY PROTEIN G"/>
    <property type="match status" value="1"/>
</dbReference>
<evidence type="ECO:0000313" key="2">
    <source>
        <dbReference type="EMBL" id="TWT92930.1"/>
    </source>
</evidence>
<name>A0A5C6A0T9_9BACT</name>
<feature type="domain" description="DUF1559" evidence="1">
    <location>
        <begin position="38"/>
        <end position="344"/>
    </location>
</feature>
<sequence>MSRSPERGRDCRAFTLVELLVVIAIIGVLVALLLPAVQAAREAARRTSCRNNLKQIGIGMQNVHDTEGALPQGVYSDPQNDASMGLTWCTRLLPYIEEQARFDLIADHFPPAVPPFTNHANAWEYYDHFNYADSLGPPGIIPTSDQQIPALVCPSSALPTVVPETVNPEVVRGLATMSYKGSKGVGRAGVLVRPDPSDVGRVRTYKLDDGSTFSVTQPRRVRYKFKDVTDGLSKTVVVCEAAYGIDDGSFGPRWPVWVASPGLDWDEAALYKTDFFIQCELSDTRAYYEANDPSNVATRGKLEAYNDSRQPADVNDCAYGWHPGGVLAVLLDGSVQFLSRDLDLRTHIYLGHPADGEFASDSGS</sequence>
<keyword evidence="3" id="KW-1185">Reference proteome</keyword>
<dbReference type="InterPro" id="IPR045584">
    <property type="entry name" value="Pilin-like"/>
</dbReference>
<organism evidence="2 3">
    <name type="scientific">Botrimarina colliarenosi</name>
    <dbReference type="NCBI Taxonomy" id="2528001"/>
    <lineage>
        <taxon>Bacteria</taxon>
        <taxon>Pseudomonadati</taxon>
        <taxon>Planctomycetota</taxon>
        <taxon>Planctomycetia</taxon>
        <taxon>Pirellulales</taxon>
        <taxon>Lacipirellulaceae</taxon>
        <taxon>Botrimarina</taxon>
    </lineage>
</organism>
<dbReference type="RefSeq" id="WP_146446746.1">
    <property type="nucleotide sequence ID" value="NZ_SJPR01000009.1"/>
</dbReference>
<dbReference type="Pfam" id="PF07963">
    <property type="entry name" value="N_methyl"/>
    <property type="match status" value="1"/>
</dbReference>
<dbReference type="InterPro" id="IPR027558">
    <property type="entry name" value="Pre_pil_HX9DG_C"/>
</dbReference>
<dbReference type="InterPro" id="IPR012902">
    <property type="entry name" value="N_methyl_site"/>
</dbReference>
<dbReference type="OrthoDB" id="240776at2"/>
<dbReference type="Proteomes" id="UP000317421">
    <property type="component" value="Unassembled WGS sequence"/>
</dbReference>
<dbReference type="SUPFAM" id="SSF54523">
    <property type="entry name" value="Pili subunits"/>
    <property type="match status" value="1"/>
</dbReference>
<gene>
    <name evidence="2" type="ORF">Pla108_40700</name>
</gene>
<dbReference type="InterPro" id="IPR011453">
    <property type="entry name" value="DUF1559"/>
</dbReference>
<comment type="caution">
    <text evidence="2">The sequence shown here is derived from an EMBL/GenBank/DDBJ whole genome shotgun (WGS) entry which is preliminary data.</text>
</comment>
<proteinExistence type="predicted"/>
<dbReference type="NCBIfam" id="TIGR02532">
    <property type="entry name" value="IV_pilin_GFxxxE"/>
    <property type="match status" value="1"/>
</dbReference>